<evidence type="ECO:0000256" key="1">
    <source>
        <dbReference type="ARBA" id="ARBA00004651"/>
    </source>
</evidence>
<evidence type="ECO:0000256" key="5">
    <source>
        <dbReference type="ARBA" id="ARBA00022692"/>
    </source>
</evidence>
<reference evidence="10" key="1">
    <citation type="submission" date="2021-03" db="EMBL/GenBank/DDBJ databases">
        <title>Chromosome level genome of the anhydrobiotic midge Polypedilum vanderplanki.</title>
        <authorList>
            <person name="Yoshida Y."/>
            <person name="Kikawada T."/>
            <person name="Gusev O."/>
        </authorList>
    </citation>
    <scope>NUCLEOTIDE SEQUENCE</scope>
    <source>
        <strain evidence="10">NIAS01</strain>
        <tissue evidence="10">Whole body or cell culture</tissue>
    </source>
</reference>
<feature type="transmembrane region" description="Helical" evidence="8">
    <location>
        <begin position="372"/>
        <end position="391"/>
    </location>
</feature>
<proteinExistence type="predicted"/>
<keyword evidence="3" id="KW-1003">Cell membrane</keyword>
<feature type="transmembrane region" description="Helical" evidence="8">
    <location>
        <begin position="442"/>
        <end position="461"/>
    </location>
</feature>
<dbReference type="Pfam" id="PF00083">
    <property type="entry name" value="Sugar_tr"/>
    <property type="match status" value="1"/>
</dbReference>
<evidence type="ECO:0000256" key="8">
    <source>
        <dbReference type="SAM" id="Phobius"/>
    </source>
</evidence>
<feature type="domain" description="Major facilitator superfamily (MFS) profile" evidence="9">
    <location>
        <begin position="58"/>
        <end position="496"/>
    </location>
</feature>
<feature type="transmembrane region" description="Helical" evidence="8">
    <location>
        <begin position="191"/>
        <end position="215"/>
    </location>
</feature>
<gene>
    <name evidence="10" type="ORF">PVAND_013799</name>
</gene>
<dbReference type="PANTHER" id="PTHR48021">
    <property type="match status" value="1"/>
</dbReference>
<keyword evidence="2" id="KW-0813">Transport</keyword>
<evidence type="ECO:0000256" key="6">
    <source>
        <dbReference type="ARBA" id="ARBA00022989"/>
    </source>
</evidence>
<evidence type="ECO:0000313" key="10">
    <source>
        <dbReference type="EMBL" id="KAG5684574.1"/>
    </source>
</evidence>
<dbReference type="Gene3D" id="1.20.1250.20">
    <property type="entry name" value="MFS general substrate transporter like domains"/>
    <property type="match status" value="1"/>
</dbReference>
<dbReference type="InterPro" id="IPR050549">
    <property type="entry name" value="MFS_Trehalose_Transporter"/>
</dbReference>
<protein>
    <recommendedName>
        <fullName evidence="9">Major facilitator superfamily (MFS) profile domain-containing protein</fullName>
    </recommendedName>
</protein>
<feature type="transmembrane region" description="Helical" evidence="8">
    <location>
        <begin position="467"/>
        <end position="492"/>
    </location>
</feature>
<sequence>MRLSLILSQISGIFRQSENDVSVTSENVNPKVVTFEDCVRINNARFKNEKIPQINSRNQYFAAITANILALSVGISIGWTSPTIQILQSTRSPLNYSITLQQASWIGSFLPLGALFGVLLFGWLSNVIGRFWALWIASFPQIFSWLCIINASTVEFLYIGRFTAGICTGAVFTLVPLYVSEISDNSARGFLGSIFLLTVNFGTLLMFIFGSYFSYSFTSKFMLSFPIVYAAIFMFFPETPYFLLQHGKTKKAENSLKFLNGCRKAVDTPDAIKIRLLVIAKKVEDQARSRTKSSFNEELKQKSPRKALIIGIVLVMVNQLCGCFAFINYTADIFEASGSSLSPNQSAIIIAAIMVFGSGVSIWVIKRMTRKFLYSLSCAGTMIGLLLFGVYGTMRSYYDLANFNWVSIVCMSFVIFIASAGLIPLTFIMLSEILPPRIRSSGTTLCTALLWFIAFLLLRFFPLAVNVLQLHVCMYFFCSITLLGMIFVIFFVPETKNRSTEAIEKMLMN</sequence>
<comment type="subcellular location">
    <subcellularLocation>
        <location evidence="1">Cell membrane</location>
        <topology evidence="1">Multi-pass membrane protein</topology>
    </subcellularLocation>
</comment>
<comment type="caution">
    <text evidence="10">The sequence shown here is derived from an EMBL/GenBank/DDBJ whole genome shotgun (WGS) entry which is preliminary data.</text>
</comment>
<dbReference type="GO" id="GO:0005886">
    <property type="term" value="C:plasma membrane"/>
    <property type="evidence" value="ECO:0007669"/>
    <property type="project" value="UniProtKB-SubCell"/>
</dbReference>
<keyword evidence="5 8" id="KW-0812">Transmembrane</keyword>
<evidence type="ECO:0000256" key="7">
    <source>
        <dbReference type="ARBA" id="ARBA00023136"/>
    </source>
</evidence>
<dbReference type="CDD" id="cd17358">
    <property type="entry name" value="MFS_GLUT6_8_Class3_like"/>
    <property type="match status" value="1"/>
</dbReference>
<evidence type="ECO:0000256" key="3">
    <source>
        <dbReference type="ARBA" id="ARBA00022475"/>
    </source>
</evidence>
<dbReference type="GO" id="GO:0051119">
    <property type="term" value="F:sugar transmembrane transporter activity"/>
    <property type="evidence" value="ECO:0007669"/>
    <property type="project" value="InterPro"/>
</dbReference>
<dbReference type="EMBL" id="JADBJN010000001">
    <property type="protein sequence ID" value="KAG5684574.1"/>
    <property type="molecule type" value="Genomic_DNA"/>
</dbReference>
<dbReference type="SUPFAM" id="SSF103473">
    <property type="entry name" value="MFS general substrate transporter"/>
    <property type="match status" value="1"/>
</dbReference>
<keyword evidence="6 8" id="KW-1133">Transmembrane helix</keyword>
<feature type="transmembrane region" description="Helical" evidence="8">
    <location>
        <begin position="403"/>
        <end position="430"/>
    </location>
</feature>
<dbReference type="PROSITE" id="PS50850">
    <property type="entry name" value="MFS"/>
    <property type="match status" value="1"/>
</dbReference>
<keyword evidence="4" id="KW-0762">Sugar transport</keyword>
<feature type="transmembrane region" description="Helical" evidence="8">
    <location>
        <begin position="307"/>
        <end position="327"/>
    </location>
</feature>
<accession>A0A9J6CSE4</accession>
<keyword evidence="7 8" id="KW-0472">Membrane</keyword>
<feature type="transmembrane region" description="Helical" evidence="8">
    <location>
        <begin position="221"/>
        <end position="244"/>
    </location>
</feature>
<dbReference type="FunFam" id="1.20.1250.20:FF:000218">
    <property type="entry name" value="facilitated trehalose transporter Tret1"/>
    <property type="match status" value="1"/>
</dbReference>
<dbReference type="InterPro" id="IPR036259">
    <property type="entry name" value="MFS_trans_sf"/>
</dbReference>
<evidence type="ECO:0000259" key="9">
    <source>
        <dbReference type="PROSITE" id="PS50850"/>
    </source>
</evidence>
<feature type="transmembrane region" description="Helical" evidence="8">
    <location>
        <begin position="60"/>
        <end position="82"/>
    </location>
</feature>
<evidence type="ECO:0000256" key="4">
    <source>
        <dbReference type="ARBA" id="ARBA00022597"/>
    </source>
</evidence>
<dbReference type="InterPro" id="IPR044775">
    <property type="entry name" value="MFS_ERD6/Tret1-like"/>
</dbReference>
<evidence type="ECO:0000313" key="11">
    <source>
        <dbReference type="Proteomes" id="UP001107558"/>
    </source>
</evidence>
<feature type="transmembrane region" description="Helical" evidence="8">
    <location>
        <begin position="158"/>
        <end position="179"/>
    </location>
</feature>
<evidence type="ECO:0000256" key="2">
    <source>
        <dbReference type="ARBA" id="ARBA00022448"/>
    </source>
</evidence>
<dbReference type="PANTHER" id="PTHR48021:SF33">
    <property type="entry name" value="AT22075P-RELATED"/>
    <property type="match status" value="1"/>
</dbReference>
<dbReference type="InterPro" id="IPR005828">
    <property type="entry name" value="MFS_sugar_transport-like"/>
</dbReference>
<dbReference type="Proteomes" id="UP001107558">
    <property type="component" value="Chromosome 1"/>
</dbReference>
<feature type="transmembrane region" description="Helical" evidence="8">
    <location>
        <begin position="102"/>
        <end position="124"/>
    </location>
</feature>
<feature type="transmembrane region" description="Helical" evidence="8">
    <location>
        <begin position="131"/>
        <end position="152"/>
    </location>
</feature>
<organism evidence="10 11">
    <name type="scientific">Polypedilum vanderplanki</name>
    <name type="common">Sleeping chironomid midge</name>
    <dbReference type="NCBI Taxonomy" id="319348"/>
    <lineage>
        <taxon>Eukaryota</taxon>
        <taxon>Metazoa</taxon>
        <taxon>Ecdysozoa</taxon>
        <taxon>Arthropoda</taxon>
        <taxon>Hexapoda</taxon>
        <taxon>Insecta</taxon>
        <taxon>Pterygota</taxon>
        <taxon>Neoptera</taxon>
        <taxon>Endopterygota</taxon>
        <taxon>Diptera</taxon>
        <taxon>Nematocera</taxon>
        <taxon>Chironomoidea</taxon>
        <taxon>Chironomidae</taxon>
        <taxon>Chironominae</taxon>
        <taxon>Polypedilum</taxon>
        <taxon>Polypedilum</taxon>
    </lineage>
</organism>
<feature type="transmembrane region" description="Helical" evidence="8">
    <location>
        <begin position="347"/>
        <end position="365"/>
    </location>
</feature>
<dbReference type="AlphaFoldDB" id="A0A9J6CSE4"/>
<keyword evidence="11" id="KW-1185">Reference proteome</keyword>
<dbReference type="OrthoDB" id="6612291at2759"/>
<name>A0A9J6CSE4_POLVA</name>
<dbReference type="InterPro" id="IPR020846">
    <property type="entry name" value="MFS_dom"/>
</dbReference>